<proteinExistence type="predicted"/>
<keyword evidence="1" id="KW-0175">Coiled coil</keyword>
<reference evidence="2 3" key="1">
    <citation type="submission" date="2018-02" db="EMBL/GenBank/DDBJ databases">
        <title>Draft Genome of Achromobacter spanius stain 6.</title>
        <authorList>
            <person name="Gunasekera T.S."/>
            <person name="Radwan O."/>
            <person name="Ruiz O.N."/>
        </authorList>
    </citation>
    <scope>NUCLEOTIDE SEQUENCE [LARGE SCALE GENOMIC DNA]</scope>
    <source>
        <strain evidence="2 3">6</strain>
    </source>
</reference>
<protein>
    <submittedName>
        <fullName evidence="2">Uncharacterized protein</fullName>
    </submittedName>
</protein>
<accession>A0A2S5GK28</accession>
<dbReference type="Proteomes" id="UP000239990">
    <property type="component" value="Unassembled WGS sequence"/>
</dbReference>
<gene>
    <name evidence="2" type="ORF">C4E15_26275</name>
</gene>
<feature type="coiled-coil region" evidence="1">
    <location>
        <begin position="109"/>
        <end position="160"/>
    </location>
</feature>
<evidence type="ECO:0000313" key="2">
    <source>
        <dbReference type="EMBL" id="PPA73223.1"/>
    </source>
</evidence>
<dbReference type="AlphaFoldDB" id="A0A2S5GK28"/>
<sequence length="165" mass="18149">MLFPLMLMGLAGCAALPPGACDPNDRDVSIIQKMQCDGSGGYRKTVDDKEARLTSAQAENAMFRDSLSALEAQRASIGQSVKEQERARDNVVATTRKLLDRVRQQSGSNARLNVQLQLAEKDLAALQAQPIAHDESSQEIAARQRKVQELEQMVKRMRTSVLQAP</sequence>
<comment type="caution">
    <text evidence="2">The sequence shown here is derived from an EMBL/GenBank/DDBJ whole genome shotgun (WGS) entry which is preliminary data.</text>
</comment>
<evidence type="ECO:0000256" key="1">
    <source>
        <dbReference type="SAM" id="Coils"/>
    </source>
</evidence>
<dbReference type="EMBL" id="PREU01000016">
    <property type="protein sequence ID" value="PPA73223.1"/>
    <property type="molecule type" value="Genomic_DNA"/>
</dbReference>
<evidence type="ECO:0000313" key="3">
    <source>
        <dbReference type="Proteomes" id="UP000239990"/>
    </source>
</evidence>
<name>A0A2S5GK28_9BURK</name>
<organism evidence="2 3">
    <name type="scientific">Achromobacter spanius</name>
    <dbReference type="NCBI Taxonomy" id="217203"/>
    <lineage>
        <taxon>Bacteria</taxon>
        <taxon>Pseudomonadati</taxon>
        <taxon>Pseudomonadota</taxon>
        <taxon>Betaproteobacteria</taxon>
        <taxon>Burkholderiales</taxon>
        <taxon>Alcaligenaceae</taxon>
        <taxon>Achromobacter</taxon>
    </lineage>
</organism>